<sequence>MKGEKNKKHHFIPQCYLRYFSNNRKSINIYSKKRNRSSPIQAISKTACEDYFYRIPEKFIANLDNQIFHPNFFEKEFFDDNIEKLLGPILKTIDCAVENWKTNKIENEVLQKSDKEVFAGLIAVQYLRLPNIRDLNWSFYTKSNNERLDIVKSILSAEFPENKSFMETINLEIDEEYKLVLHAKTFANENLIYKLQDCILDKIWIFYVSNEDDFYTSDNPIILKPHIGEQSSFYDEGVEIIFPISSSVLLTLWDKKHFEDKIFQDNKFNIINSKSKNEYNCYQYLFANDEVYSKNDNFKLIELLKYVNGGNEKFIKKPTVLVNGK</sequence>
<dbReference type="AlphaFoldDB" id="A0A2S5AA78"/>
<dbReference type="Pfam" id="PF14022">
    <property type="entry name" value="DUF4238"/>
    <property type="match status" value="1"/>
</dbReference>
<dbReference type="OrthoDB" id="669645at2"/>
<organism evidence="1 2">
    <name type="scientific">Flavobacterium alvei</name>
    <dbReference type="NCBI Taxonomy" id="2080416"/>
    <lineage>
        <taxon>Bacteria</taxon>
        <taxon>Pseudomonadati</taxon>
        <taxon>Bacteroidota</taxon>
        <taxon>Flavobacteriia</taxon>
        <taxon>Flavobacteriales</taxon>
        <taxon>Flavobacteriaceae</taxon>
        <taxon>Flavobacterium</taxon>
    </lineage>
</organism>
<evidence type="ECO:0000313" key="2">
    <source>
        <dbReference type="Proteomes" id="UP000237310"/>
    </source>
</evidence>
<keyword evidence="2" id="KW-1185">Reference proteome</keyword>
<dbReference type="EMBL" id="PQVG01000005">
    <property type="protein sequence ID" value="POY39465.1"/>
    <property type="molecule type" value="Genomic_DNA"/>
</dbReference>
<dbReference type="RefSeq" id="WP_103806003.1">
    <property type="nucleotide sequence ID" value="NZ_PQVG01000005.1"/>
</dbReference>
<evidence type="ECO:0000313" key="1">
    <source>
        <dbReference type="EMBL" id="POY39465.1"/>
    </source>
</evidence>
<name>A0A2S5AA78_9FLAO</name>
<protein>
    <recommendedName>
        <fullName evidence="3">DUF4238 domain-containing protein</fullName>
    </recommendedName>
</protein>
<dbReference type="InterPro" id="IPR025332">
    <property type="entry name" value="DUF4238"/>
</dbReference>
<dbReference type="Proteomes" id="UP000237310">
    <property type="component" value="Unassembled WGS sequence"/>
</dbReference>
<accession>A0A2S5AA78</accession>
<gene>
    <name evidence="1" type="ORF">C3L50_09790</name>
</gene>
<reference evidence="1 2" key="1">
    <citation type="submission" date="2018-01" db="EMBL/GenBank/DDBJ databases">
        <authorList>
            <person name="Gaut B.S."/>
            <person name="Morton B.R."/>
            <person name="Clegg M.T."/>
            <person name="Duvall M.R."/>
        </authorList>
    </citation>
    <scope>NUCLEOTIDE SEQUENCE [LARGE SCALE GENOMIC DNA]</scope>
    <source>
        <strain evidence="1 2">HR-AY</strain>
    </source>
</reference>
<comment type="caution">
    <text evidence="1">The sequence shown here is derived from an EMBL/GenBank/DDBJ whole genome shotgun (WGS) entry which is preliminary data.</text>
</comment>
<evidence type="ECO:0008006" key="3">
    <source>
        <dbReference type="Google" id="ProtNLM"/>
    </source>
</evidence>
<proteinExistence type="predicted"/>